<accession>G7JR03</accession>
<reference evidence="14" key="5">
    <citation type="journal article" date="2018" name="Nat. Plants">
        <title>Whole-genome landscape of Medicago truncatula symbiotic genes.</title>
        <authorList>
            <person name="Pecrix Y."/>
            <person name="Gamas P."/>
            <person name="Carrere S."/>
        </authorList>
    </citation>
    <scope>NUCLEOTIDE SEQUENCE</scope>
    <source>
        <tissue evidence="14">Leaves</tissue>
    </source>
</reference>
<evidence type="ECO:0000259" key="12">
    <source>
        <dbReference type="PROSITE" id="PS51485"/>
    </source>
</evidence>
<dbReference type="InterPro" id="IPR003245">
    <property type="entry name" value="Phytocyanin_dom"/>
</dbReference>
<dbReference type="EMBL" id="PSQE01000004">
    <property type="protein sequence ID" value="RHN63809.1"/>
    <property type="molecule type" value="Genomic_DNA"/>
</dbReference>
<evidence type="ECO:0000256" key="8">
    <source>
        <dbReference type="ARBA" id="ARBA00023288"/>
    </source>
</evidence>
<dbReference type="SUPFAM" id="SSF49503">
    <property type="entry name" value="Cupredoxins"/>
    <property type="match status" value="1"/>
</dbReference>
<dbReference type="Gene3D" id="2.60.40.420">
    <property type="entry name" value="Cupredoxins - blue copper proteins"/>
    <property type="match status" value="1"/>
</dbReference>
<dbReference type="STRING" id="3880.G7JR03"/>
<evidence type="ECO:0000256" key="10">
    <source>
        <dbReference type="SAM" id="Phobius"/>
    </source>
</evidence>
<keyword evidence="8" id="KW-0449">Lipoprotein</keyword>
<dbReference type="HOGENOM" id="CLU_058719_1_3_1"/>
<dbReference type="KEGG" id="mtr:11439158"/>
<evidence type="ECO:0000313" key="17">
    <source>
        <dbReference type="Proteomes" id="UP000002051"/>
    </source>
</evidence>
<evidence type="ECO:0000256" key="1">
    <source>
        <dbReference type="ARBA" id="ARBA00004609"/>
    </source>
</evidence>
<dbReference type="Proteomes" id="UP000002051">
    <property type="component" value="Chromosome 4"/>
</dbReference>
<feature type="chain" id="PRO_5014573075" evidence="11">
    <location>
        <begin position="30"/>
        <end position="181"/>
    </location>
</feature>
<dbReference type="GO" id="GO:0009055">
    <property type="term" value="F:electron transfer activity"/>
    <property type="evidence" value="ECO:0007669"/>
    <property type="project" value="InterPro"/>
</dbReference>
<evidence type="ECO:0000256" key="11">
    <source>
        <dbReference type="SAM" id="SignalP"/>
    </source>
</evidence>
<reference evidence="16" key="3">
    <citation type="submission" date="2015-04" db="UniProtKB">
        <authorList>
            <consortium name="EnsemblPlants"/>
        </authorList>
    </citation>
    <scope>IDENTIFICATION</scope>
    <source>
        <strain evidence="16">cv. Jemalong A17</strain>
    </source>
</reference>
<dbReference type="InterPro" id="IPR041846">
    <property type="entry name" value="ENL_dom"/>
</dbReference>
<dbReference type="EMBL" id="PSQE01000004">
    <property type="protein sequence ID" value="RHN63806.1"/>
    <property type="molecule type" value="Genomic_DNA"/>
</dbReference>
<dbReference type="Gramene" id="rna26561">
    <property type="protein sequence ID" value="RHN63809.1"/>
    <property type="gene ID" value="gene26561"/>
</dbReference>
<dbReference type="EnsemblPlants" id="AES91270">
    <property type="protein sequence ID" value="AES91270"/>
    <property type="gene ID" value="MTR_4g111640"/>
</dbReference>
<proteinExistence type="inferred from homology"/>
<dbReference type="eggNOG" id="ENOG502S114">
    <property type="taxonomic scope" value="Eukaryota"/>
</dbReference>
<evidence type="ECO:0000256" key="7">
    <source>
        <dbReference type="ARBA" id="ARBA00023180"/>
    </source>
</evidence>
<reference evidence="18" key="4">
    <citation type="journal article" date="2018" name="Nat. Plants">
        <title>Whole-genome landscape of Medicago truncatula symbiotic genes.</title>
        <authorList>
            <person name="Pecrix Y."/>
            <person name="Staton S.E."/>
            <person name="Sallet E."/>
            <person name="Lelandais-Briere C."/>
            <person name="Moreau S."/>
            <person name="Carrere S."/>
            <person name="Blein T."/>
            <person name="Jardinaud M.F."/>
            <person name="Latrasse D."/>
            <person name="Zouine M."/>
            <person name="Zahm M."/>
            <person name="Kreplak J."/>
            <person name="Mayjonade B."/>
            <person name="Satge C."/>
            <person name="Perez M."/>
            <person name="Cauet S."/>
            <person name="Marande W."/>
            <person name="Chantry-Darmon C."/>
            <person name="Lopez-Roques C."/>
            <person name="Bouchez O."/>
            <person name="Berard A."/>
            <person name="Debelle F."/>
            <person name="Munos S."/>
            <person name="Bendahmane A."/>
            <person name="Berges H."/>
            <person name="Niebel A."/>
            <person name="Buitink J."/>
            <person name="Frugier F."/>
            <person name="Benhamed M."/>
            <person name="Crespi M."/>
            <person name="Gouzy J."/>
            <person name="Gamas P."/>
        </authorList>
    </citation>
    <scope>NUCLEOTIDE SEQUENCE [LARGE SCALE GENOMIC DNA]</scope>
    <source>
        <strain evidence="18">cv. Jemalong A17</strain>
    </source>
</reference>
<name>G7JR03_MEDTR</name>
<evidence type="ECO:0000256" key="4">
    <source>
        <dbReference type="ARBA" id="ARBA00022729"/>
    </source>
</evidence>
<dbReference type="PROSITE" id="PS51485">
    <property type="entry name" value="PHYTOCYANIN"/>
    <property type="match status" value="1"/>
</dbReference>
<keyword evidence="10" id="KW-1133">Transmembrane helix</keyword>
<feature type="transmembrane region" description="Helical" evidence="10">
    <location>
        <begin position="160"/>
        <end position="180"/>
    </location>
</feature>
<reference evidence="13 17" key="1">
    <citation type="journal article" date="2011" name="Nature">
        <title>The Medicago genome provides insight into the evolution of rhizobial symbioses.</title>
        <authorList>
            <person name="Young N.D."/>
            <person name="Debelle F."/>
            <person name="Oldroyd G.E."/>
            <person name="Geurts R."/>
            <person name="Cannon S.B."/>
            <person name="Udvardi M.K."/>
            <person name="Benedito V.A."/>
            <person name="Mayer K.F."/>
            <person name="Gouzy J."/>
            <person name="Schoof H."/>
            <person name="Van de Peer Y."/>
            <person name="Proost S."/>
            <person name="Cook D.R."/>
            <person name="Meyers B.C."/>
            <person name="Spannagl M."/>
            <person name="Cheung F."/>
            <person name="De Mita S."/>
            <person name="Krishnakumar V."/>
            <person name="Gundlach H."/>
            <person name="Zhou S."/>
            <person name="Mudge J."/>
            <person name="Bharti A.K."/>
            <person name="Murray J.D."/>
            <person name="Naoumkina M.A."/>
            <person name="Rosen B."/>
            <person name="Silverstein K.A."/>
            <person name="Tang H."/>
            <person name="Rombauts S."/>
            <person name="Zhao P.X."/>
            <person name="Zhou P."/>
            <person name="Barbe V."/>
            <person name="Bardou P."/>
            <person name="Bechner M."/>
            <person name="Bellec A."/>
            <person name="Berger A."/>
            <person name="Berges H."/>
            <person name="Bidwell S."/>
            <person name="Bisseling T."/>
            <person name="Choisne N."/>
            <person name="Couloux A."/>
            <person name="Denny R."/>
            <person name="Deshpande S."/>
            <person name="Dai X."/>
            <person name="Doyle J.J."/>
            <person name="Dudez A.M."/>
            <person name="Farmer A.D."/>
            <person name="Fouteau S."/>
            <person name="Franken C."/>
            <person name="Gibelin C."/>
            <person name="Gish J."/>
            <person name="Goldstein S."/>
            <person name="Gonzalez A.J."/>
            <person name="Green P.J."/>
            <person name="Hallab A."/>
            <person name="Hartog M."/>
            <person name="Hua A."/>
            <person name="Humphray S.J."/>
            <person name="Jeong D.H."/>
            <person name="Jing Y."/>
            <person name="Jocker A."/>
            <person name="Kenton S.M."/>
            <person name="Kim D.J."/>
            <person name="Klee K."/>
            <person name="Lai H."/>
            <person name="Lang C."/>
            <person name="Lin S."/>
            <person name="Macmil S.L."/>
            <person name="Magdelenat G."/>
            <person name="Matthews L."/>
            <person name="McCorrison J."/>
            <person name="Monaghan E.L."/>
            <person name="Mun J.H."/>
            <person name="Najar F.Z."/>
            <person name="Nicholson C."/>
            <person name="Noirot C."/>
            <person name="O'Bleness M."/>
            <person name="Paule C.R."/>
            <person name="Poulain J."/>
            <person name="Prion F."/>
            <person name="Qin B."/>
            <person name="Qu C."/>
            <person name="Retzel E.F."/>
            <person name="Riddle C."/>
            <person name="Sallet E."/>
            <person name="Samain S."/>
            <person name="Samson N."/>
            <person name="Sanders I."/>
            <person name="Saurat O."/>
            <person name="Scarpelli C."/>
            <person name="Schiex T."/>
            <person name="Segurens B."/>
            <person name="Severin A.J."/>
            <person name="Sherrier D.J."/>
            <person name="Shi R."/>
            <person name="Sims S."/>
            <person name="Singer S.R."/>
            <person name="Sinharoy S."/>
            <person name="Sterck L."/>
            <person name="Viollet A."/>
            <person name="Wang B.B."/>
            <person name="Wang K."/>
            <person name="Wang M."/>
            <person name="Wang X."/>
            <person name="Warfsmann J."/>
            <person name="Weissenbach J."/>
            <person name="White D.D."/>
            <person name="White J.D."/>
            <person name="Wiley G.B."/>
            <person name="Wincker P."/>
            <person name="Xing Y."/>
            <person name="Yang L."/>
            <person name="Yao Z."/>
            <person name="Ying F."/>
            <person name="Zhai J."/>
            <person name="Zhou L."/>
            <person name="Zuber A."/>
            <person name="Denarie J."/>
            <person name="Dixon R.A."/>
            <person name="May G.D."/>
            <person name="Schwartz D.C."/>
            <person name="Rogers J."/>
            <person name="Quetier F."/>
            <person name="Town C.D."/>
            <person name="Roe B.A."/>
        </authorList>
    </citation>
    <scope>NUCLEOTIDE SEQUENCE [LARGE SCALE GENOMIC DNA]</scope>
    <source>
        <strain evidence="13">A17</strain>
        <strain evidence="16 17">cv. Jemalong A17</strain>
    </source>
</reference>
<dbReference type="GO" id="GO:0098552">
    <property type="term" value="C:side of membrane"/>
    <property type="evidence" value="ECO:0007669"/>
    <property type="project" value="UniProtKB-KW"/>
</dbReference>
<evidence type="ECO:0000256" key="6">
    <source>
        <dbReference type="ARBA" id="ARBA00023157"/>
    </source>
</evidence>
<keyword evidence="7" id="KW-0325">Glycoprotein</keyword>
<dbReference type="Proteomes" id="UP000265566">
    <property type="component" value="Chromosome 4"/>
</dbReference>
<keyword evidence="6" id="KW-1015">Disulfide bond</keyword>
<keyword evidence="10" id="KW-0812">Transmembrane</keyword>
<dbReference type="AlphaFoldDB" id="G7JR03"/>
<dbReference type="InterPro" id="IPR008972">
    <property type="entry name" value="Cupredoxin"/>
</dbReference>
<evidence type="ECO:0000313" key="13">
    <source>
        <dbReference type="EMBL" id="AES91270.1"/>
    </source>
</evidence>
<dbReference type="PANTHER" id="PTHR33021:SF289">
    <property type="entry name" value="EARLY NODULIN-LIKE PROTEIN 5-RELATED"/>
    <property type="match status" value="1"/>
</dbReference>
<feature type="signal peptide" evidence="11">
    <location>
        <begin position="1"/>
        <end position="29"/>
    </location>
</feature>
<dbReference type="GO" id="GO:0005886">
    <property type="term" value="C:plasma membrane"/>
    <property type="evidence" value="ECO:0000318"/>
    <property type="project" value="GO_Central"/>
</dbReference>
<organism evidence="13 17">
    <name type="scientific">Medicago truncatula</name>
    <name type="common">Barrel medic</name>
    <name type="synonym">Medicago tribuloides</name>
    <dbReference type="NCBI Taxonomy" id="3880"/>
    <lineage>
        <taxon>Eukaryota</taxon>
        <taxon>Viridiplantae</taxon>
        <taxon>Streptophyta</taxon>
        <taxon>Embryophyta</taxon>
        <taxon>Tracheophyta</taxon>
        <taxon>Spermatophyta</taxon>
        <taxon>Magnoliopsida</taxon>
        <taxon>eudicotyledons</taxon>
        <taxon>Gunneridae</taxon>
        <taxon>Pentapetalae</taxon>
        <taxon>rosids</taxon>
        <taxon>fabids</taxon>
        <taxon>Fabales</taxon>
        <taxon>Fabaceae</taxon>
        <taxon>Papilionoideae</taxon>
        <taxon>50 kb inversion clade</taxon>
        <taxon>NPAAA clade</taxon>
        <taxon>Hologalegina</taxon>
        <taxon>IRL clade</taxon>
        <taxon>Trifolieae</taxon>
        <taxon>Medicago</taxon>
    </lineage>
</organism>
<evidence type="ECO:0000313" key="16">
    <source>
        <dbReference type="EnsemblPlants" id="AES91270"/>
    </source>
</evidence>
<dbReference type="EMBL" id="CM001220">
    <property type="protein sequence ID" value="AES91270.1"/>
    <property type="molecule type" value="Genomic_DNA"/>
</dbReference>
<evidence type="ECO:0000256" key="5">
    <source>
        <dbReference type="ARBA" id="ARBA00023136"/>
    </source>
</evidence>
<dbReference type="FunFam" id="2.60.40.420:FF:000010">
    <property type="entry name" value="Early nodulin-like protein 1"/>
    <property type="match status" value="1"/>
</dbReference>
<keyword evidence="5 10" id="KW-0472">Membrane</keyword>
<dbReference type="PANTHER" id="PTHR33021">
    <property type="entry name" value="BLUE COPPER PROTEIN"/>
    <property type="match status" value="1"/>
</dbReference>
<sequence length="181" mass="20253">MTAIFKASSHTFFLCLILFSASQFLLINCTEFEVGGKTGWVVPNSKDGDEMYNKWASQNRFKIDDTIHFKYEKDSVMVVSEEEYENCKSTRPLFFGNNGNTVFKFERPGLFYFISGVSGHCTRGQKMIIKVLDVEPEPTASSPQSANENAPIAHSKAAQITPITITAFTLFALSFLGMIYA</sequence>
<evidence type="ECO:0000313" key="18">
    <source>
        <dbReference type="Proteomes" id="UP000265566"/>
    </source>
</evidence>
<dbReference type="Gramene" id="rna26558">
    <property type="protein sequence ID" value="RHN63806.1"/>
    <property type="gene ID" value="gene26558"/>
</dbReference>
<evidence type="ECO:0000313" key="15">
    <source>
        <dbReference type="EMBL" id="RHN63809.1"/>
    </source>
</evidence>
<protein>
    <submittedName>
        <fullName evidence="13">Early nodulin-like protein</fullName>
    </submittedName>
    <submittedName>
        <fullName evidence="14">Putative cupredoxin</fullName>
    </submittedName>
</protein>
<comment type="subcellular location">
    <subcellularLocation>
        <location evidence="1">Cell membrane</location>
        <topology evidence="1">Lipid-anchor</topology>
        <topology evidence="1">GPI-anchor</topology>
    </subcellularLocation>
</comment>
<dbReference type="PaxDb" id="3880-AES91270"/>
<comment type="similarity">
    <text evidence="9">Belongs to the early nodulin-like (ENODL) family.</text>
</comment>
<gene>
    <name evidence="16" type="primary">11439158</name>
    <name evidence="13" type="ordered locus">MTR_4g111640</name>
    <name evidence="14" type="ORF">MtrunA17_Chr4g0062311</name>
    <name evidence="15" type="ORF">MtrunA17_Chr4g0062341</name>
</gene>
<evidence type="ECO:0000256" key="9">
    <source>
        <dbReference type="ARBA" id="ARBA00035011"/>
    </source>
</evidence>
<evidence type="ECO:0000256" key="3">
    <source>
        <dbReference type="ARBA" id="ARBA00022622"/>
    </source>
</evidence>
<reference evidence="13 17" key="2">
    <citation type="journal article" date="2014" name="BMC Genomics">
        <title>An improved genome release (version Mt4.0) for the model legume Medicago truncatula.</title>
        <authorList>
            <person name="Tang H."/>
            <person name="Krishnakumar V."/>
            <person name="Bidwell S."/>
            <person name="Rosen B."/>
            <person name="Chan A."/>
            <person name="Zhou S."/>
            <person name="Gentzbittel L."/>
            <person name="Childs K.L."/>
            <person name="Yandell M."/>
            <person name="Gundlach H."/>
            <person name="Mayer K.F."/>
            <person name="Schwartz D.C."/>
            <person name="Town C.D."/>
        </authorList>
    </citation>
    <scope>GENOME REANNOTATION</scope>
    <source>
        <strain evidence="16 17">cv. Jemalong A17</strain>
    </source>
</reference>
<dbReference type="OMA" id="MIVKVME"/>
<keyword evidence="4 11" id="KW-0732">Signal</keyword>
<keyword evidence="17" id="KW-1185">Reference proteome</keyword>
<dbReference type="Pfam" id="PF02298">
    <property type="entry name" value="Cu_bind_like"/>
    <property type="match status" value="1"/>
</dbReference>
<dbReference type="InterPro" id="IPR039391">
    <property type="entry name" value="Phytocyanin-like"/>
</dbReference>
<evidence type="ECO:0000256" key="2">
    <source>
        <dbReference type="ARBA" id="ARBA00022475"/>
    </source>
</evidence>
<keyword evidence="3" id="KW-0336">GPI-anchor</keyword>
<dbReference type="CDD" id="cd11019">
    <property type="entry name" value="OsENODL1_like"/>
    <property type="match status" value="1"/>
</dbReference>
<feature type="domain" description="Phytocyanin" evidence="12">
    <location>
        <begin position="30"/>
        <end position="133"/>
    </location>
</feature>
<dbReference type="OrthoDB" id="959565at2759"/>
<evidence type="ECO:0000313" key="14">
    <source>
        <dbReference type="EMBL" id="RHN63806.1"/>
    </source>
</evidence>
<keyword evidence="2" id="KW-1003">Cell membrane</keyword>